<evidence type="ECO:0000313" key="1">
    <source>
        <dbReference type="EMBL" id="GLJ62085.1"/>
    </source>
</evidence>
<sequence length="307" mass="31611">MKRPLVPILAVVGVIVVCMLAIGFWSTSRPASAEETAARYLDALSSGDADAVRALLADADAVPDTAWSAFSTASAHLSSAEIVEVDESEDSAQVRAEATLDGEPQELAFTLTSSPSGWHVAEVPLSPVTVTATRGAWVDVAGEPVALEAGAAQLALLPGSYEVSAWPAEYLDGAATAEVGTSAEPVAVDLAPTFTDQALADAEAELTAHLEGCLATASEVPQGCGMIVPWPADLAEAAEVSFRADRMPETAIDLETGTFQATGGAVVATVTGTRPDGTEGVFTYRTDAWSLYGTISLDDEGLLLSVN</sequence>
<organism evidence="1 2">
    <name type="scientific">Microbacterium barkeri</name>
    <dbReference type="NCBI Taxonomy" id="33917"/>
    <lineage>
        <taxon>Bacteria</taxon>
        <taxon>Bacillati</taxon>
        <taxon>Actinomycetota</taxon>
        <taxon>Actinomycetes</taxon>
        <taxon>Micrococcales</taxon>
        <taxon>Microbacteriaceae</taxon>
        <taxon>Microbacterium</taxon>
    </lineage>
</organism>
<protein>
    <recommendedName>
        <fullName evidence="3">NTF2-like N-terminal transpeptidase domain-containing protein</fullName>
    </recommendedName>
</protein>
<proteinExistence type="predicted"/>
<dbReference type="EMBL" id="BSEJ01000010">
    <property type="protein sequence ID" value="GLJ62085.1"/>
    <property type="molecule type" value="Genomic_DNA"/>
</dbReference>
<reference evidence="1" key="2">
    <citation type="submission" date="2023-01" db="EMBL/GenBank/DDBJ databases">
        <authorList>
            <person name="Sun Q."/>
            <person name="Evtushenko L."/>
        </authorList>
    </citation>
    <scope>NUCLEOTIDE SEQUENCE</scope>
    <source>
        <strain evidence="1">VKM Ac-1020</strain>
    </source>
</reference>
<evidence type="ECO:0000313" key="2">
    <source>
        <dbReference type="Proteomes" id="UP001142462"/>
    </source>
</evidence>
<dbReference type="AlphaFoldDB" id="A0A9W6H3Y6"/>
<dbReference type="InterPro" id="IPR032710">
    <property type="entry name" value="NTF2-like_dom_sf"/>
</dbReference>
<dbReference type="SUPFAM" id="SSF54427">
    <property type="entry name" value="NTF2-like"/>
    <property type="match status" value="1"/>
</dbReference>
<comment type="caution">
    <text evidence="1">The sequence shown here is derived from an EMBL/GenBank/DDBJ whole genome shotgun (WGS) entry which is preliminary data.</text>
</comment>
<evidence type="ECO:0008006" key="3">
    <source>
        <dbReference type="Google" id="ProtNLM"/>
    </source>
</evidence>
<accession>A0A9W6H3Y6</accession>
<keyword evidence="2" id="KW-1185">Reference proteome</keyword>
<name>A0A9W6H3Y6_9MICO</name>
<dbReference type="RefSeq" id="WP_271173778.1">
    <property type="nucleotide sequence ID" value="NZ_BSEJ01000010.1"/>
</dbReference>
<dbReference type="Proteomes" id="UP001142462">
    <property type="component" value="Unassembled WGS sequence"/>
</dbReference>
<gene>
    <name evidence="1" type="ORF">GCM10017576_22150</name>
</gene>
<reference evidence="1" key="1">
    <citation type="journal article" date="2014" name="Int. J. Syst. Evol. Microbiol.">
        <title>Complete genome sequence of Corynebacterium casei LMG S-19264T (=DSM 44701T), isolated from a smear-ripened cheese.</title>
        <authorList>
            <consortium name="US DOE Joint Genome Institute (JGI-PGF)"/>
            <person name="Walter F."/>
            <person name="Albersmeier A."/>
            <person name="Kalinowski J."/>
            <person name="Ruckert C."/>
        </authorList>
    </citation>
    <scope>NUCLEOTIDE SEQUENCE</scope>
    <source>
        <strain evidence="1">VKM Ac-1020</strain>
    </source>
</reference>